<dbReference type="GO" id="GO:0016740">
    <property type="term" value="F:transferase activity"/>
    <property type="evidence" value="ECO:0007669"/>
    <property type="project" value="UniProtKB-KW"/>
</dbReference>
<dbReference type="SUPFAM" id="SSF52540">
    <property type="entry name" value="P-loop containing nucleoside triphosphate hydrolases"/>
    <property type="match status" value="1"/>
</dbReference>
<evidence type="ECO:0000256" key="2">
    <source>
        <dbReference type="ARBA" id="ARBA00007599"/>
    </source>
</evidence>
<dbReference type="InterPro" id="IPR027417">
    <property type="entry name" value="P-loop_NTPase"/>
</dbReference>
<dbReference type="GO" id="GO:0005524">
    <property type="term" value="F:ATP binding"/>
    <property type="evidence" value="ECO:0007669"/>
    <property type="project" value="UniProtKB-KW"/>
</dbReference>
<dbReference type="Pfam" id="PF02367">
    <property type="entry name" value="TsaE"/>
    <property type="match status" value="1"/>
</dbReference>
<accession>A0A2H0N7Z4</accession>
<dbReference type="Proteomes" id="UP000229893">
    <property type="component" value="Unassembled WGS sequence"/>
</dbReference>
<dbReference type="GO" id="GO:0002949">
    <property type="term" value="P:tRNA threonylcarbamoyladenosine modification"/>
    <property type="evidence" value="ECO:0007669"/>
    <property type="project" value="InterPro"/>
</dbReference>
<keyword evidence="4" id="KW-0963">Cytoplasm</keyword>
<evidence type="ECO:0000256" key="6">
    <source>
        <dbReference type="ARBA" id="ARBA00022723"/>
    </source>
</evidence>
<dbReference type="Gene3D" id="3.40.50.300">
    <property type="entry name" value="P-loop containing nucleotide triphosphate hydrolases"/>
    <property type="match status" value="1"/>
</dbReference>
<gene>
    <name evidence="11" type="ORF">COV57_01480</name>
</gene>
<evidence type="ECO:0000256" key="3">
    <source>
        <dbReference type="ARBA" id="ARBA00019010"/>
    </source>
</evidence>
<keyword evidence="5" id="KW-0819">tRNA processing</keyword>
<comment type="subcellular location">
    <subcellularLocation>
        <location evidence="1">Cytoplasm</location>
    </subcellularLocation>
</comment>
<evidence type="ECO:0000256" key="8">
    <source>
        <dbReference type="ARBA" id="ARBA00022840"/>
    </source>
</evidence>
<dbReference type="PANTHER" id="PTHR33540">
    <property type="entry name" value="TRNA THREONYLCARBAMOYLADENOSINE BIOSYNTHESIS PROTEIN TSAE"/>
    <property type="match status" value="1"/>
</dbReference>
<protein>
    <recommendedName>
        <fullName evidence="3">tRNA threonylcarbamoyladenosine biosynthesis protein TsaE</fullName>
    </recommendedName>
    <alternativeName>
        <fullName evidence="10">t(6)A37 threonylcarbamoyladenosine biosynthesis protein TsaE</fullName>
    </alternativeName>
</protein>
<dbReference type="NCBIfam" id="TIGR00150">
    <property type="entry name" value="T6A_YjeE"/>
    <property type="match status" value="1"/>
</dbReference>
<organism evidence="11 12">
    <name type="scientific">Candidatus Liptonbacteria bacterium CG11_big_fil_rev_8_21_14_0_20_35_14</name>
    <dbReference type="NCBI Taxonomy" id="1974634"/>
    <lineage>
        <taxon>Bacteria</taxon>
        <taxon>Candidatus Liptoniibacteriota</taxon>
    </lineage>
</organism>
<reference evidence="11 12" key="1">
    <citation type="submission" date="2017-09" db="EMBL/GenBank/DDBJ databases">
        <title>Depth-based differentiation of microbial function through sediment-hosted aquifers and enrichment of novel symbionts in the deep terrestrial subsurface.</title>
        <authorList>
            <person name="Probst A.J."/>
            <person name="Ladd B."/>
            <person name="Jarett J.K."/>
            <person name="Geller-Mcgrath D.E."/>
            <person name="Sieber C.M."/>
            <person name="Emerson J.B."/>
            <person name="Anantharaman K."/>
            <person name="Thomas B.C."/>
            <person name="Malmstrom R."/>
            <person name="Stieglmeier M."/>
            <person name="Klingl A."/>
            <person name="Woyke T."/>
            <person name="Ryan C.M."/>
            <person name="Banfield J.F."/>
        </authorList>
    </citation>
    <scope>NUCLEOTIDE SEQUENCE [LARGE SCALE GENOMIC DNA]</scope>
    <source>
        <strain evidence="11">CG11_big_fil_rev_8_21_14_0_20_35_14</strain>
    </source>
</reference>
<keyword evidence="7" id="KW-0547">Nucleotide-binding</keyword>
<dbReference type="GO" id="GO:0005737">
    <property type="term" value="C:cytoplasm"/>
    <property type="evidence" value="ECO:0007669"/>
    <property type="project" value="UniProtKB-SubCell"/>
</dbReference>
<comment type="similarity">
    <text evidence="2">Belongs to the TsaE family.</text>
</comment>
<keyword evidence="9" id="KW-0460">Magnesium</keyword>
<dbReference type="AlphaFoldDB" id="A0A2H0N7Z4"/>
<dbReference type="GO" id="GO:0046872">
    <property type="term" value="F:metal ion binding"/>
    <property type="evidence" value="ECO:0007669"/>
    <property type="project" value="UniProtKB-KW"/>
</dbReference>
<dbReference type="InterPro" id="IPR003442">
    <property type="entry name" value="T6A_TsaE"/>
</dbReference>
<keyword evidence="11" id="KW-0808">Transferase</keyword>
<evidence type="ECO:0000256" key="9">
    <source>
        <dbReference type="ARBA" id="ARBA00022842"/>
    </source>
</evidence>
<evidence type="ECO:0000256" key="10">
    <source>
        <dbReference type="ARBA" id="ARBA00032441"/>
    </source>
</evidence>
<name>A0A2H0N7Z4_9BACT</name>
<keyword evidence="8" id="KW-0067">ATP-binding</keyword>
<evidence type="ECO:0000313" key="11">
    <source>
        <dbReference type="EMBL" id="PIR05009.1"/>
    </source>
</evidence>
<evidence type="ECO:0000256" key="1">
    <source>
        <dbReference type="ARBA" id="ARBA00004496"/>
    </source>
</evidence>
<evidence type="ECO:0000256" key="4">
    <source>
        <dbReference type="ARBA" id="ARBA00022490"/>
    </source>
</evidence>
<keyword evidence="6" id="KW-0479">Metal-binding</keyword>
<evidence type="ECO:0000256" key="7">
    <source>
        <dbReference type="ARBA" id="ARBA00022741"/>
    </source>
</evidence>
<evidence type="ECO:0000256" key="5">
    <source>
        <dbReference type="ARBA" id="ARBA00022694"/>
    </source>
</evidence>
<dbReference type="EMBL" id="PCWO01000020">
    <property type="protein sequence ID" value="PIR05009.1"/>
    <property type="molecule type" value="Genomic_DNA"/>
</dbReference>
<proteinExistence type="inferred from homology"/>
<dbReference type="PANTHER" id="PTHR33540:SF2">
    <property type="entry name" value="TRNA THREONYLCARBAMOYLADENOSINE BIOSYNTHESIS PROTEIN TSAE"/>
    <property type="match status" value="1"/>
</dbReference>
<comment type="caution">
    <text evidence="11">The sequence shown here is derived from an EMBL/GenBank/DDBJ whole genome shotgun (WGS) entry which is preliminary data.</text>
</comment>
<evidence type="ECO:0000313" key="12">
    <source>
        <dbReference type="Proteomes" id="UP000229893"/>
    </source>
</evidence>
<sequence length="134" mass="15540">MEELAEDFIKSLKPYKNKAKVVFLKGELGAGKTTFTRGVLQVLGVKKNVTSPTFVLMKKYVLDNKDFKTLYHIDAYRLKEKDGDILGINNLEKHKANLIFIEWPERLYKKIPKEAVVINFLHGKLENERVVRFS</sequence>